<comment type="caution">
    <text evidence="2">The sequence shown here is derived from an EMBL/GenBank/DDBJ whole genome shotgun (WGS) entry which is preliminary data.</text>
</comment>
<dbReference type="RefSeq" id="WP_154478059.1">
    <property type="nucleotide sequence ID" value="NZ_VULY01000018.1"/>
</dbReference>
<dbReference type="PROSITE" id="PS51257">
    <property type="entry name" value="PROKAR_LIPOPROTEIN"/>
    <property type="match status" value="1"/>
</dbReference>
<dbReference type="EMBL" id="VULY01000018">
    <property type="protein sequence ID" value="MSR94411.1"/>
    <property type="molecule type" value="Genomic_DNA"/>
</dbReference>
<accession>A0A6N7UT32</accession>
<name>A0A6N7UT32_9FIRM</name>
<keyword evidence="3" id="KW-1185">Reference proteome</keyword>
<dbReference type="Gene3D" id="3.40.190.10">
    <property type="entry name" value="Periplasmic binding protein-like II"/>
    <property type="match status" value="2"/>
</dbReference>
<dbReference type="InterPro" id="IPR015168">
    <property type="entry name" value="SsuA/THI5"/>
</dbReference>
<sequence length="334" mass="37230">MKRKKVTMVFLGVMLMVGLLGGCGKKAEEKAETKKDAQQTTEAKEQLYEVGTWKTAQTIQPFLYETFVKDGGKVEVKPFTNPGDMKTALLSENIDFCGTTWVTAIMAASKGEPVKVVASMTEKCSALVVGKDSGIETVADLKGKTIAYVPGTMHHILLLETLTKAGIDPNTEVTLQKIDFFDMGQALASGSIDAFLSGEPYPSIAETDGYGKVLEYPYYDESVGYINAAMITTEKEIKENPEKIQALVDMHIQASKYYMEHQEEWIQKAAEFGTEEKYLTKSTENIQLSWDIDAQTREKVKKLAERMKELGMIENVPDIDALFDVSFLEKSEYR</sequence>
<reference evidence="2 3" key="1">
    <citation type="submission" date="2019-08" db="EMBL/GenBank/DDBJ databases">
        <title>In-depth cultivation of the pig gut microbiome towards novel bacterial diversity and tailored functional studies.</title>
        <authorList>
            <person name="Wylensek D."/>
            <person name="Hitch T.C.A."/>
            <person name="Clavel T."/>
        </authorList>
    </citation>
    <scope>NUCLEOTIDE SEQUENCE [LARGE SCALE GENOMIC DNA]</scope>
    <source>
        <strain evidence="2 3">68-1-5</strain>
    </source>
</reference>
<dbReference type="Proteomes" id="UP000434409">
    <property type="component" value="Unassembled WGS sequence"/>
</dbReference>
<feature type="domain" description="SsuA/THI5-like" evidence="1">
    <location>
        <begin position="67"/>
        <end position="264"/>
    </location>
</feature>
<dbReference type="AlphaFoldDB" id="A0A6N7UT32"/>
<protein>
    <submittedName>
        <fullName evidence="2">ABC transporter substrate-binding protein</fullName>
    </submittedName>
</protein>
<dbReference type="PANTHER" id="PTHR30024">
    <property type="entry name" value="ALIPHATIC SULFONATES-BINDING PROTEIN-RELATED"/>
    <property type="match status" value="1"/>
</dbReference>
<gene>
    <name evidence="2" type="ORF">FYJ34_09120</name>
</gene>
<organism evidence="2 3">
    <name type="scientific">Suipraeoptans intestinalis</name>
    <dbReference type="NCBI Taxonomy" id="2606628"/>
    <lineage>
        <taxon>Bacteria</taxon>
        <taxon>Bacillati</taxon>
        <taxon>Bacillota</taxon>
        <taxon>Clostridia</taxon>
        <taxon>Lachnospirales</taxon>
        <taxon>Lachnospiraceae</taxon>
        <taxon>Suipraeoptans</taxon>
    </lineage>
</organism>
<dbReference type="Pfam" id="PF09084">
    <property type="entry name" value="NMT1"/>
    <property type="match status" value="1"/>
</dbReference>
<evidence type="ECO:0000259" key="1">
    <source>
        <dbReference type="Pfam" id="PF09084"/>
    </source>
</evidence>
<evidence type="ECO:0000313" key="2">
    <source>
        <dbReference type="EMBL" id="MSR94411.1"/>
    </source>
</evidence>
<proteinExistence type="predicted"/>
<dbReference type="SUPFAM" id="SSF53850">
    <property type="entry name" value="Periplasmic binding protein-like II"/>
    <property type="match status" value="1"/>
</dbReference>
<evidence type="ECO:0000313" key="3">
    <source>
        <dbReference type="Proteomes" id="UP000434409"/>
    </source>
</evidence>